<dbReference type="PRINTS" id="PR00598">
    <property type="entry name" value="HTHMARR"/>
</dbReference>
<dbReference type="OrthoDB" id="9815567at2"/>
<dbReference type="PANTHER" id="PTHR33164">
    <property type="entry name" value="TRANSCRIPTIONAL REGULATOR, MARR FAMILY"/>
    <property type="match status" value="1"/>
</dbReference>
<dbReference type="RefSeq" id="WP_008616882.1">
    <property type="nucleotide sequence ID" value="NZ_AONQ01000022.1"/>
</dbReference>
<keyword evidence="3" id="KW-1185">Reference proteome</keyword>
<reference evidence="2 3" key="1">
    <citation type="journal article" date="2014" name="Genome Announc.">
        <title>Draft Genome Sequence of Magnetospirillum sp. Strain SO-1, a Freshwater Magnetotactic Bacterium Isolated from the Ol'khovka River, Russia.</title>
        <authorList>
            <person name="Grouzdev D.S."/>
            <person name="Dziuba M.V."/>
            <person name="Sukhacheva M.S."/>
            <person name="Mardanov A.V."/>
            <person name="Beletskiy A.V."/>
            <person name="Kuznetsov B.B."/>
            <person name="Skryabin K.G."/>
        </authorList>
    </citation>
    <scope>NUCLEOTIDE SEQUENCE [LARGE SCALE GENOMIC DNA]</scope>
    <source>
        <strain evidence="2 3">SO-1</strain>
    </source>
</reference>
<dbReference type="eggNOG" id="COG1846">
    <property type="taxonomic scope" value="Bacteria"/>
</dbReference>
<gene>
    <name evidence="2" type="ORF">H261_09759</name>
</gene>
<comment type="caution">
    <text evidence="2">The sequence shown here is derived from an EMBL/GenBank/DDBJ whole genome shotgun (WGS) entry which is preliminary data.</text>
</comment>
<protein>
    <submittedName>
        <fullName evidence="2">Transcriptional regulator</fullName>
    </submittedName>
</protein>
<dbReference type="Proteomes" id="UP000011744">
    <property type="component" value="Unassembled WGS sequence"/>
</dbReference>
<evidence type="ECO:0000313" key="3">
    <source>
        <dbReference type="Proteomes" id="UP000011744"/>
    </source>
</evidence>
<organism evidence="2 3">
    <name type="scientific">Paramagnetospirillum caucaseum</name>
    <dbReference type="NCBI Taxonomy" id="1244869"/>
    <lineage>
        <taxon>Bacteria</taxon>
        <taxon>Pseudomonadati</taxon>
        <taxon>Pseudomonadota</taxon>
        <taxon>Alphaproteobacteria</taxon>
        <taxon>Rhodospirillales</taxon>
        <taxon>Magnetospirillaceae</taxon>
        <taxon>Paramagnetospirillum</taxon>
    </lineage>
</organism>
<accession>M2ZRX4</accession>
<evidence type="ECO:0000313" key="2">
    <source>
        <dbReference type="EMBL" id="EME70082.1"/>
    </source>
</evidence>
<name>M2ZRX4_9PROT</name>
<dbReference type="SMART" id="SM00347">
    <property type="entry name" value="HTH_MARR"/>
    <property type="match status" value="1"/>
</dbReference>
<feature type="domain" description="HTH marR-type" evidence="1">
    <location>
        <begin position="9"/>
        <end position="141"/>
    </location>
</feature>
<dbReference type="PANTHER" id="PTHR33164:SF43">
    <property type="entry name" value="HTH-TYPE TRANSCRIPTIONAL REPRESSOR YETL"/>
    <property type="match status" value="1"/>
</dbReference>
<sequence length="151" mass="16697">MLPAVSELTDHLGYWLRQVSNHVSHSFARRLAAKEVTVAEWALMRMLYGQEPMSPSRLADRMGLTRGAVTRLAGRLIAKALVVREFCPDDRRAQTLGLTAKGEAFVPELAVLADLNDAACFAHLSEEERRVLELILKGMVARLGLTAMPVD</sequence>
<dbReference type="PROSITE" id="PS50995">
    <property type="entry name" value="HTH_MARR_2"/>
    <property type="match status" value="1"/>
</dbReference>
<dbReference type="EMBL" id="AONQ01000022">
    <property type="protein sequence ID" value="EME70082.1"/>
    <property type="molecule type" value="Genomic_DNA"/>
</dbReference>
<dbReference type="GO" id="GO:0003700">
    <property type="term" value="F:DNA-binding transcription factor activity"/>
    <property type="evidence" value="ECO:0007669"/>
    <property type="project" value="InterPro"/>
</dbReference>
<evidence type="ECO:0000259" key="1">
    <source>
        <dbReference type="PROSITE" id="PS50995"/>
    </source>
</evidence>
<dbReference type="InterPro" id="IPR039422">
    <property type="entry name" value="MarR/SlyA-like"/>
</dbReference>
<dbReference type="AlphaFoldDB" id="M2ZRX4"/>
<dbReference type="InterPro" id="IPR036390">
    <property type="entry name" value="WH_DNA-bd_sf"/>
</dbReference>
<dbReference type="SUPFAM" id="SSF46785">
    <property type="entry name" value="Winged helix' DNA-binding domain"/>
    <property type="match status" value="1"/>
</dbReference>
<dbReference type="GO" id="GO:0006950">
    <property type="term" value="P:response to stress"/>
    <property type="evidence" value="ECO:0007669"/>
    <property type="project" value="TreeGrafter"/>
</dbReference>
<dbReference type="InterPro" id="IPR036388">
    <property type="entry name" value="WH-like_DNA-bd_sf"/>
</dbReference>
<dbReference type="STRING" id="1244869.H261_09759"/>
<dbReference type="PATRIC" id="fig|1244869.3.peg.1972"/>
<proteinExistence type="predicted"/>
<dbReference type="Pfam" id="PF12802">
    <property type="entry name" value="MarR_2"/>
    <property type="match status" value="1"/>
</dbReference>
<dbReference type="InterPro" id="IPR000835">
    <property type="entry name" value="HTH_MarR-typ"/>
</dbReference>
<dbReference type="Gene3D" id="1.10.10.10">
    <property type="entry name" value="Winged helix-like DNA-binding domain superfamily/Winged helix DNA-binding domain"/>
    <property type="match status" value="1"/>
</dbReference>